<evidence type="ECO:0000259" key="3">
    <source>
        <dbReference type="Pfam" id="PF07825"/>
    </source>
</evidence>
<dbReference type="GO" id="GO:0003677">
    <property type="term" value="F:DNA binding"/>
    <property type="evidence" value="ECO:0007669"/>
    <property type="project" value="UniProtKB-KW"/>
</dbReference>
<keyword evidence="1" id="KW-0238">DNA-binding</keyword>
<dbReference type="Pfam" id="PF07825">
    <property type="entry name" value="Exc"/>
    <property type="match status" value="1"/>
</dbReference>
<organism evidence="4 5">
    <name type="scientific">Providencia alcalifaciens 205/92</name>
    <dbReference type="NCBI Taxonomy" id="1256988"/>
    <lineage>
        <taxon>Bacteria</taxon>
        <taxon>Pseudomonadati</taxon>
        <taxon>Pseudomonadota</taxon>
        <taxon>Gammaproteobacteria</taxon>
        <taxon>Enterobacterales</taxon>
        <taxon>Morganellaceae</taxon>
        <taxon>Providencia</taxon>
    </lineage>
</organism>
<dbReference type="EMBL" id="JALD01000052">
    <property type="protein sequence ID" value="EUD10308.1"/>
    <property type="molecule type" value="Genomic_DNA"/>
</dbReference>
<dbReference type="InterPro" id="IPR038137">
    <property type="entry name" value="Excisionase-like_sf"/>
</dbReference>
<dbReference type="Proteomes" id="UP000022311">
    <property type="component" value="Unassembled WGS sequence"/>
</dbReference>
<dbReference type="GO" id="GO:0006310">
    <property type="term" value="P:DNA recombination"/>
    <property type="evidence" value="ECO:0007669"/>
    <property type="project" value="UniProtKB-KW"/>
</dbReference>
<dbReference type="Gene3D" id="1.10.1660.20">
    <property type="match status" value="1"/>
</dbReference>
<name>A0AAV3M3E6_9GAMM</name>
<dbReference type="InterPro" id="IPR009061">
    <property type="entry name" value="DNA-bd_dom_put_sf"/>
</dbReference>
<keyword evidence="2" id="KW-0233">DNA recombination</keyword>
<protein>
    <submittedName>
        <fullName evidence="4">Excisionase-like protein</fullName>
    </submittedName>
</protein>
<gene>
    <name evidence="4" type="ORF">HMPREF1563_3278</name>
</gene>
<dbReference type="RefSeq" id="WP_036962895.1">
    <property type="nucleotide sequence ID" value="NZ_JALD01000052.1"/>
</dbReference>
<dbReference type="InterPro" id="IPR012884">
    <property type="entry name" value="Excisionase-like"/>
</dbReference>
<evidence type="ECO:0000313" key="4">
    <source>
        <dbReference type="EMBL" id="EUD10308.1"/>
    </source>
</evidence>
<accession>A0AAV3M3E6</accession>
<feature type="domain" description="Excisionase-like" evidence="3">
    <location>
        <begin position="5"/>
        <end position="73"/>
    </location>
</feature>
<dbReference type="SUPFAM" id="SSF46955">
    <property type="entry name" value="Putative DNA-binding domain"/>
    <property type="match status" value="1"/>
</dbReference>
<evidence type="ECO:0000313" key="5">
    <source>
        <dbReference type="Proteomes" id="UP000022311"/>
    </source>
</evidence>
<comment type="caution">
    <text evidence="4">The sequence shown here is derived from an EMBL/GenBank/DDBJ whole genome shotgun (WGS) entry which is preliminary data.</text>
</comment>
<evidence type="ECO:0000256" key="2">
    <source>
        <dbReference type="ARBA" id="ARBA00023172"/>
    </source>
</evidence>
<dbReference type="AlphaFoldDB" id="A0AAV3M3E6"/>
<reference evidence="4 5" key="1">
    <citation type="submission" date="2014-01" db="EMBL/GenBank/DDBJ databases">
        <authorList>
            <person name="Durkin A.S."/>
            <person name="McCorrison J."/>
            <person name="Torralba M."/>
            <person name="Gillis M."/>
            <person name="Haft D.H."/>
            <person name="Methe B."/>
            <person name="Sutton G."/>
            <person name="Nelson K.E."/>
        </authorList>
    </citation>
    <scope>NUCLEOTIDE SEQUENCE [LARGE SCALE GENOMIC DNA]</scope>
    <source>
        <strain evidence="4 5">205/92</strain>
    </source>
</reference>
<evidence type="ECO:0000256" key="1">
    <source>
        <dbReference type="ARBA" id="ARBA00023125"/>
    </source>
</evidence>
<proteinExistence type="predicted"/>
<sequence>MVKHFTVREFASKHRRSDETVRRWINSGKIYPAPTFDGYQYLIHPSAQKISNYEKLNPTISLNKNCKLLKSIKTDGKKQSPQKRTLTT</sequence>